<accession>A0ABS2FK18</accession>
<organism evidence="1 2">
    <name type="scientific">Clostridium saudiense</name>
    <dbReference type="NCBI Taxonomy" id="1414720"/>
    <lineage>
        <taxon>Bacteria</taxon>
        <taxon>Bacillati</taxon>
        <taxon>Bacillota</taxon>
        <taxon>Clostridia</taxon>
        <taxon>Eubacteriales</taxon>
        <taxon>Clostridiaceae</taxon>
        <taxon>Clostridium</taxon>
    </lineage>
</organism>
<proteinExistence type="predicted"/>
<evidence type="ECO:0000313" key="2">
    <source>
        <dbReference type="Proteomes" id="UP000767334"/>
    </source>
</evidence>
<comment type="caution">
    <text evidence="1">The sequence shown here is derived from an EMBL/GenBank/DDBJ whole genome shotgun (WGS) entry which is preliminary data.</text>
</comment>
<gene>
    <name evidence="1" type="ORF">H6A19_15095</name>
</gene>
<dbReference type="EMBL" id="JACJLL010000139">
    <property type="protein sequence ID" value="MBM6820641.1"/>
    <property type="molecule type" value="Genomic_DNA"/>
</dbReference>
<dbReference type="InterPro" id="IPR008767">
    <property type="entry name" value="Phage_SPP1_head-tail_adaptor"/>
</dbReference>
<dbReference type="InterPro" id="IPR038666">
    <property type="entry name" value="SSP1_head-tail_sf"/>
</dbReference>
<keyword evidence="2" id="KW-1185">Reference proteome</keyword>
<evidence type="ECO:0000313" key="1">
    <source>
        <dbReference type="EMBL" id="MBM6820641.1"/>
    </source>
</evidence>
<dbReference type="RefSeq" id="WP_204572647.1">
    <property type="nucleotide sequence ID" value="NZ_JACJLL010000139.1"/>
</dbReference>
<sequence>MFSMSAGEFRHKITILRPTIGKDEDNIPVEKLEELFTTKAKITNVRGSELRVGDGNVYKQEKRVHFRVIRSKPIKQNDVVLFNGQKFNITYVNNIEEMNRYYEIKMELVE</sequence>
<dbReference type="NCBIfam" id="TIGR01563">
    <property type="entry name" value="gp16_SPP1"/>
    <property type="match status" value="1"/>
</dbReference>
<name>A0ABS2FK18_9CLOT</name>
<dbReference type="Proteomes" id="UP000767334">
    <property type="component" value="Unassembled WGS sequence"/>
</dbReference>
<protein>
    <submittedName>
        <fullName evidence="1">Phage head closure protein</fullName>
    </submittedName>
</protein>
<dbReference type="Pfam" id="PF05521">
    <property type="entry name" value="Phage_HCP"/>
    <property type="match status" value="1"/>
</dbReference>
<reference evidence="1 2" key="1">
    <citation type="journal article" date="2021" name="Sci. Rep.">
        <title>The distribution of antibiotic resistance genes in chicken gut microbiota commensals.</title>
        <authorList>
            <person name="Juricova H."/>
            <person name="Matiasovicova J."/>
            <person name="Kubasova T."/>
            <person name="Cejkova D."/>
            <person name="Rychlik I."/>
        </authorList>
    </citation>
    <scope>NUCLEOTIDE SEQUENCE [LARGE SCALE GENOMIC DNA]</scope>
    <source>
        <strain evidence="1 2">An435</strain>
    </source>
</reference>
<dbReference type="Gene3D" id="2.40.10.270">
    <property type="entry name" value="Bacteriophage SPP1 head-tail adaptor protein"/>
    <property type="match status" value="1"/>
</dbReference>